<dbReference type="Proteomes" id="UP000275925">
    <property type="component" value="Unassembled WGS sequence"/>
</dbReference>
<feature type="domain" description="DUF2344" evidence="1">
    <location>
        <begin position="7"/>
        <end position="101"/>
    </location>
</feature>
<accession>A0A388TF51</accession>
<keyword evidence="3" id="KW-1185">Reference proteome</keyword>
<proteinExistence type="predicted"/>
<evidence type="ECO:0000313" key="2">
    <source>
        <dbReference type="EMBL" id="GBR75352.1"/>
    </source>
</evidence>
<name>A0A388TF51_9BACT</name>
<comment type="caution">
    <text evidence="2">The sequence shown here is derived from an EMBL/GenBank/DDBJ whole genome shotgun (WGS) entry which is preliminary data.</text>
</comment>
<gene>
    <name evidence="2" type="ORF">NO2_0035</name>
</gene>
<evidence type="ECO:0000259" key="1">
    <source>
        <dbReference type="Pfam" id="PF10105"/>
    </source>
</evidence>
<sequence length="194" mass="21884">MSDCPYKYSLTFTKNGLLIFLSQLDLMRLFGRVIQKSSLPVAYTQGFNPHPRYALPYPLPVGYVGEAEILAIYLTQPVPENTLIEEFNRFLPPDIRVRQAVGGALTPRYYLRVVLAGPRDWSLPANWADLTVAKENKKSEVQKYRLGDHVRLEQSGAELRLLPLSDKVFKAEKVCAALGIALEQITEIVRAEAH</sequence>
<dbReference type="InterPro" id="IPR018768">
    <property type="entry name" value="DUF2344"/>
</dbReference>
<dbReference type="NCBIfam" id="TIGR03936">
    <property type="entry name" value="sam_1_link_chp"/>
    <property type="match status" value="1"/>
</dbReference>
<protein>
    <submittedName>
        <fullName evidence="2">Protein DUF2344</fullName>
    </submittedName>
</protein>
<dbReference type="EMBL" id="BGZO01000001">
    <property type="protein sequence ID" value="GBR75352.1"/>
    <property type="molecule type" value="Genomic_DNA"/>
</dbReference>
<evidence type="ECO:0000313" key="3">
    <source>
        <dbReference type="Proteomes" id="UP000275925"/>
    </source>
</evidence>
<reference evidence="2 3" key="1">
    <citation type="journal article" date="2019" name="ISME J.">
        <title>Genome analyses of uncultured TG2/ZB3 bacteria in 'Margulisbacteria' specifically attached to ectosymbiotic spirochetes of protists in the termite gut.</title>
        <authorList>
            <person name="Utami Y.D."/>
            <person name="Kuwahara H."/>
            <person name="Igai K."/>
            <person name="Murakami T."/>
            <person name="Sugaya K."/>
            <person name="Morikawa T."/>
            <person name="Nagura Y."/>
            <person name="Yuki M."/>
            <person name="Deevong P."/>
            <person name="Inoue T."/>
            <person name="Kihara K."/>
            <person name="Lo N."/>
            <person name="Yamada A."/>
            <person name="Ohkuma M."/>
            <person name="Hongoh Y."/>
        </authorList>
    </citation>
    <scope>NUCLEOTIDE SEQUENCE [LARGE SCALE GENOMIC DNA]</scope>
    <source>
        <strain evidence="2">NkOx7-02</strain>
    </source>
</reference>
<organism evidence="2 3">
    <name type="scientific">Candidatus Termititenax persephonae</name>
    <dbReference type="NCBI Taxonomy" id="2218525"/>
    <lineage>
        <taxon>Bacteria</taxon>
        <taxon>Bacillati</taxon>
        <taxon>Candidatus Margulisiibacteriota</taxon>
        <taxon>Candidatus Termititenacia</taxon>
        <taxon>Candidatus Termititenacales</taxon>
        <taxon>Candidatus Termititenacaceae</taxon>
        <taxon>Candidatus Termititenax</taxon>
    </lineage>
</organism>
<dbReference type="AlphaFoldDB" id="A0A388TF51"/>
<dbReference type="Pfam" id="PF10105">
    <property type="entry name" value="DUF2344"/>
    <property type="match status" value="1"/>
</dbReference>